<evidence type="ECO:0000313" key="4">
    <source>
        <dbReference type="Proteomes" id="UP001164390"/>
    </source>
</evidence>
<dbReference type="EMBL" id="CP094970">
    <property type="protein sequence ID" value="UYM06631.1"/>
    <property type="molecule type" value="Genomic_DNA"/>
</dbReference>
<keyword evidence="4" id="KW-1185">Reference proteome</keyword>
<proteinExistence type="predicted"/>
<sequence>MVTGLIYAAIVVLWAAYLVPLALRRYDEASHDRPVETSSRMRILRRGRSESATAEADDGNRPESATPAESAKPSAPVKEADVSPVAVTEQRESTRMAIRRRRRTLGVLVFATALVAGSAYALIVPWWSVAIPAGLVVAWLVACRIQVLGEIADAAAPKAMGDEPNDEPTIVISAQFDDYRPERKNVMLEEPLDEGALEEQVNAAVPVATEEGGSLWDPVPVTLPTYVDKPRAARTVRTIDFNGSDAWTSGHVEGEQTEMPAAPEESEEHRRAVGD</sequence>
<dbReference type="RefSeq" id="WP_271635540.1">
    <property type="nucleotide sequence ID" value="NZ_CP094970.1"/>
</dbReference>
<name>A0AA46TJU8_9ACTN</name>
<evidence type="ECO:0000256" key="1">
    <source>
        <dbReference type="SAM" id="MobiDB-lite"/>
    </source>
</evidence>
<dbReference type="Proteomes" id="UP001164390">
    <property type="component" value="Chromosome"/>
</dbReference>
<feature type="region of interest" description="Disordered" evidence="1">
    <location>
        <begin position="37"/>
        <end position="88"/>
    </location>
</feature>
<evidence type="ECO:0000256" key="2">
    <source>
        <dbReference type="SAM" id="Phobius"/>
    </source>
</evidence>
<protein>
    <submittedName>
        <fullName evidence="3">Uncharacterized protein</fullName>
    </submittedName>
</protein>
<dbReference type="AlphaFoldDB" id="A0AA46TJU8"/>
<keyword evidence="2" id="KW-0472">Membrane</keyword>
<dbReference type="KEGG" id="sgrg:L0C25_06050"/>
<reference evidence="3" key="1">
    <citation type="submission" date="2022-01" db="EMBL/GenBank/DDBJ databases">
        <title>Nocardioidaceae gen. sp. A5X3R13.</title>
        <authorList>
            <person name="Lopez Marin M.A."/>
            <person name="Uhlik O."/>
        </authorList>
    </citation>
    <scope>NUCLEOTIDE SEQUENCE</scope>
    <source>
        <strain evidence="3">A5X3R13</strain>
    </source>
</reference>
<evidence type="ECO:0000313" key="3">
    <source>
        <dbReference type="EMBL" id="UYM06631.1"/>
    </source>
</evidence>
<keyword evidence="2" id="KW-0812">Transmembrane</keyword>
<accession>A0AA46TJU8</accession>
<gene>
    <name evidence="3" type="ORF">L0C25_06050</name>
</gene>
<feature type="transmembrane region" description="Helical" evidence="2">
    <location>
        <begin position="105"/>
        <end position="123"/>
    </location>
</feature>
<feature type="transmembrane region" description="Helical" evidence="2">
    <location>
        <begin position="6"/>
        <end position="23"/>
    </location>
</feature>
<feature type="region of interest" description="Disordered" evidence="1">
    <location>
        <begin position="243"/>
        <end position="275"/>
    </location>
</feature>
<keyword evidence="2" id="KW-1133">Transmembrane helix</keyword>
<organism evidence="3 4">
    <name type="scientific">Solicola gregarius</name>
    <dbReference type="NCBI Taxonomy" id="2908642"/>
    <lineage>
        <taxon>Bacteria</taxon>
        <taxon>Bacillati</taxon>
        <taxon>Actinomycetota</taxon>
        <taxon>Actinomycetes</taxon>
        <taxon>Propionibacteriales</taxon>
        <taxon>Nocardioidaceae</taxon>
        <taxon>Solicola</taxon>
    </lineage>
</organism>